<evidence type="ECO:0000313" key="3">
    <source>
        <dbReference type="Proteomes" id="UP001341840"/>
    </source>
</evidence>
<comment type="caution">
    <text evidence="2">The sequence shown here is derived from an EMBL/GenBank/DDBJ whole genome shotgun (WGS) entry which is preliminary data.</text>
</comment>
<proteinExistence type="predicted"/>
<gene>
    <name evidence="2" type="ORF">PIB30_060292</name>
</gene>
<evidence type="ECO:0000256" key="1">
    <source>
        <dbReference type="SAM" id="MobiDB-lite"/>
    </source>
</evidence>
<feature type="region of interest" description="Disordered" evidence="1">
    <location>
        <begin position="47"/>
        <end position="77"/>
    </location>
</feature>
<evidence type="ECO:0000313" key="2">
    <source>
        <dbReference type="EMBL" id="MED6173530.1"/>
    </source>
</evidence>
<feature type="compositionally biased region" description="Basic and acidic residues" evidence="1">
    <location>
        <begin position="48"/>
        <end position="71"/>
    </location>
</feature>
<dbReference type="EMBL" id="JASCZI010151566">
    <property type="protein sequence ID" value="MED6173530.1"/>
    <property type="molecule type" value="Genomic_DNA"/>
</dbReference>
<organism evidence="2 3">
    <name type="scientific">Stylosanthes scabra</name>
    <dbReference type="NCBI Taxonomy" id="79078"/>
    <lineage>
        <taxon>Eukaryota</taxon>
        <taxon>Viridiplantae</taxon>
        <taxon>Streptophyta</taxon>
        <taxon>Embryophyta</taxon>
        <taxon>Tracheophyta</taxon>
        <taxon>Spermatophyta</taxon>
        <taxon>Magnoliopsida</taxon>
        <taxon>eudicotyledons</taxon>
        <taxon>Gunneridae</taxon>
        <taxon>Pentapetalae</taxon>
        <taxon>rosids</taxon>
        <taxon>fabids</taxon>
        <taxon>Fabales</taxon>
        <taxon>Fabaceae</taxon>
        <taxon>Papilionoideae</taxon>
        <taxon>50 kb inversion clade</taxon>
        <taxon>dalbergioids sensu lato</taxon>
        <taxon>Dalbergieae</taxon>
        <taxon>Pterocarpus clade</taxon>
        <taxon>Stylosanthes</taxon>
    </lineage>
</organism>
<protein>
    <recommendedName>
        <fullName evidence="4">Peptidase A2 domain-containing protein</fullName>
    </recommendedName>
</protein>
<reference evidence="2 3" key="1">
    <citation type="journal article" date="2023" name="Plants (Basel)">
        <title>Bridging the Gap: Combining Genomics and Transcriptomics Approaches to Understand Stylosanthes scabra, an Orphan Legume from the Brazilian Caatinga.</title>
        <authorList>
            <person name="Ferreira-Neto J.R.C."/>
            <person name="da Silva M.D."/>
            <person name="Binneck E."/>
            <person name="de Melo N.F."/>
            <person name="da Silva R.H."/>
            <person name="de Melo A.L.T.M."/>
            <person name="Pandolfi V."/>
            <person name="Bustamante F.O."/>
            <person name="Brasileiro-Vidal A.C."/>
            <person name="Benko-Iseppon A.M."/>
        </authorList>
    </citation>
    <scope>NUCLEOTIDE SEQUENCE [LARGE SCALE GENOMIC DNA]</scope>
    <source>
        <tissue evidence="2">Leaves</tissue>
    </source>
</reference>
<name>A0ABU6VLJ5_9FABA</name>
<dbReference type="Proteomes" id="UP001341840">
    <property type="component" value="Unassembled WGS sequence"/>
</dbReference>
<sequence length="215" mass="24303">MQETDLCFVITIKDTDTKHKTQDCYDLKDSIEQAIRYGKRSKFVTIIREPKSSDRERSLKPETRNPRNQRNEDEESTTMVNVITGSSTVEKSKSALENNLKILARTIISAKLGSGLVRRILVNTGADSNIMFRNAFDALGFKNGDMKTHQPGVMRLGDHFIKPDGSRKTINDLSGAMFTKFLVMKYEADSGMIRTLFEDREAAKRCSNSNLALQK</sequence>
<keyword evidence="3" id="KW-1185">Reference proteome</keyword>
<accession>A0ABU6VLJ5</accession>
<evidence type="ECO:0008006" key="4">
    <source>
        <dbReference type="Google" id="ProtNLM"/>
    </source>
</evidence>